<evidence type="ECO:0000313" key="4">
    <source>
        <dbReference type="EMBL" id="RPE27870.1"/>
    </source>
</evidence>
<comment type="caution">
    <text evidence="4">The sequence shown here is derived from an EMBL/GenBank/DDBJ whole genome shotgun (WGS) entry which is preliminary data.</text>
</comment>
<dbReference type="AlphaFoldDB" id="A0A3N4RLN9"/>
<organism evidence="4 5">
    <name type="scientific">Kitasatospora cineracea</name>
    <dbReference type="NCBI Taxonomy" id="88074"/>
    <lineage>
        <taxon>Bacteria</taxon>
        <taxon>Bacillati</taxon>
        <taxon>Actinomycetota</taxon>
        <taxon>Actinomycetes</taxon>
        <taxon>Kitasatosporales</taxon>
        <taxon>Streptomycetaceae</taxon>
        <taxon>Kitasatospora</taxon>
    </lineage>
</organism>
<evidence type="ECO:0000259" key="2">
    <source>
        <dbReference type="Pfam" id="PF09995"/>
    </source>
</evidence>
<feature type="region of interest" description="Disordered" evidence="1">
    <location>
        <begin position="1"/>
        <end position="26"/>
    </location>
</feature>
<evidence type="ECO:0000313" key="5">
    <source>
        <dbReference type="Proteomes" id="UP000266906"/>
    </source>
</evidence>
<dbReference type="PANTHER" id="PTHR36151:SF3">
    <property type="entry name" value="ER-BOUND OXYGENASE MPAB_MPAB'_RUBBER OXYGENASE CATALYTIC DOMAIN-CONTAINING PROTEIN"/>
    <property type="match status" value="1"/>
</dbReference>
<feature type="compositionally biased region" description="Basic and acidic residues" evidence="1">
    <location>
        <begin position="17"/>
        <end position="26"/>
    </location>
</feature>
<dbReference type="PANTHER" id="PTHR36151">
    <property type="entry name" value="BLR2777 PROTEIN"/>
    <property type="match status" value="1"/>
</dbReference>
<evidence type="ECO:0000313" key="6">
    <source>
        <dbReference type="Proteomes" id="UP000267408"/>
    </source>
</evidence>
<feature type="domain" description="ER-bound oxygenase mpaB/mpaB'/Rubber oxygenase catalytic" evidence="2">
    <location>
        <begin position="75"/>
        <end position="303"/>
    </location>
</feature>
<evidence type="ECO:0000256" key="1">
    <source>
        <dbReference type="SAM" id="MobiDB-lite"/>
    </source>
</evidence>
<evidence type="ECO:0000313" key="3">
    <source>
        <dbReference type="EMBL" id="ROR35784.1"/>
    </source>
</evidence>
<accession>A0A8G1UAC5</accession>
<dbReference type="InterPro" id="IPR018713">
    <property type="entry name" value="MPAB/Lcp_cat_dom"/>
</dbReference>
<protein>
    <submittedName>
        <fullName evidence="4">Uncharacterized protein (DUF2236 family)</fullName>
    </submittedName>
</protein>
<dbReference type="Proteomes" id="UP000266906">
    <property type="component" value="Unassembled WGS sequence"/>
</dbReference>
<dbReference type="GO" id="GO:0016491">
    <property type="term" value="F:oxidoreductase activity"/>
    <property type="evidence" value="ECO:0007669"/>
    <property type="project" value="InterPro"/>
</dbReference>
<dbReference type="EMBL" id="RKQG01000003">
    <property type="protein sequence ID" value="RPE27870.1"/>
    <property type="molecule type" value="Genomic_DNA"/>
</dbReference>
<reference evidence="5 6" key="1">
    <citation type="submission" date="2018-11" db="EMBL/GenBank/DDBJ databases">
        <title>Sequencing the genomes of 1000 actinobacteria strains.</title>
        <authorList>
            <person name="Klenk H.-P."/>
        </authorList>
    </citation>
    <scope>NUCLEOTIDE SEQUENCE [LARGE SCALE GENOMIC DNA]</scope>
    <source>
        <strain evidence="3 6">DSM 44780</strain>
        <strain evidence="4 5">DSM 44781</strain>
    </source>
</reference>
<sequence>MGGLVPSGSAPTVEGMDVERDGVSSGGVRERVGLRERLGAALFARVAGPDGPAVRQRIHGTPGVRWFAPDRPIRTVHGDASMFVGGLAALLVQSLHPSAMAAVAAHSGYRSDPWGRLQRTSTFLAVTTFGTAEDARAAVDRVRAVHARIRGTTASGRRYRADDPHLLAWVHAAETDSFLRAHQVYGARPLDAAGCDAYVADTAEVASALGVPDPPRDRAALAAVLRSYRPELARTAEARAAVRFLLFHPPLPLFVRPAYGALAAAATGLPAPEHRALLGLPSDPLSAAAVRPPGLAVVRAIRWAMPVPREQV</sequence>
<accession>A0A3N4RLN9</accession>
<keyword evidence="5" id="KW-1185">Reference proteome</keyword>
<dbReference type="Pfam" id="PF09995">
    <property type="entry name" value="MPAB_Lcp_cat"/>
    <property type="match status" value="1"/>
</dbReference>
<dbReference type="Proteomes" id="UP000267408">
    <property type="component" value="Unassembled WGS sequence"/>
</dbReference>
<name>A0A3N4RLN9_9ACTN</name>
<dbReference type="EMBL" id="RJVJ01000003">
    <property type="protein sequence ID" value="ROR35784.1"/>
    <property type="molecule type" value="Genomic_DNA"/>
</dbReference>
<proteinExistence type="predicted"/>
<gene>
    <name evidence="4" type="ORF">EDD38_7160</name>
    <name evidence="3" type="ORF">EDD39_7447</name>
</gene>